<dbReference type="PANTHER" id="PTHR13070">
    <property type="entry name" value="TRNA-SPLICING ENDONUCLEASE SUBUNIT SEN34-RELATED"/>
    <property type="match status" value="1"/>
</dbReference>
<dbReference type="AlphaFoldDB" id="A0A851NAP6"/>
<evidence type="ECO:0000313" key="3">
    <source>
        <dbReference type="EMBL" id="NXC37180.1"/>
    </source>
</evidence>
<dbReference type="Proteomes" id="UP000614027">
    <property type="component" value="Unassembled WGS sequence"/>
</dbReference>
<dbReference type="OrthoDB" id="48041at2759"/>
<dbReference type="GO" id="GO:0000213">
    <property type="term" value="F:tRNA-intron lyase activity"/>
    <property type="evidence" value="ECO:0007669"/>
    <property type="project" value="TreeGrafter"/>
</dbReference>
<accession>A0A851NAP6</accession>
<gene>
    <name evidence="3" type="primary">Tsen34</name>
    <name evidence="3" type="ORF">CAMPRO_R15577</name>
</gene>
<dbReference type="Gene3D" id="3.40.1350.10">
    <property type="match status" value="1"/>
</dbReference>
<dbReference type="PANTHER" id="PTHR13070:SF0">
    <property type="entry name" value="TRNA-SPLICING ENDONUCLEASE SUBUNIT SEN34"/>
    <property type="match status" value="1"/>
</dbReference>
<comment type="caution">
    <text evidence="3">The sequence shown here is derived from an EMBL/GenBank/DDBJ whole genome shotgun (WGS) entry which is preliminary data.</text>
</comment>
<sequence length="66" mass="6614">VIPGPPPLFHASGVALAPSPSQPVPLGSLLAAARLGTHVRKTLLLCSAPPGGAPLLTSLTWRGDLT</sequence>
<dbReference type="GO" id="GO:0003676">
    <property type="term" value="F:nucleic acid binding"/>
    <property type="evidence" value="ECO:0007669"/>
    <property type="project" value="InterPro"/>
</dbReference>
<dbReference type="GO" id="GO:0005634">
    <property type="term" value="C:nucleus"/>
    <property type="evidence" value="ECO:0007669"/>
    <property type="project" value="UniProtKB-ARBA"/>
</dbReference>
<name>A0A851NAP6_9DEND</name>
<reference evidence="3" key="1">
    <citation type="submission" date="2019-09" db="EMBL/GenBank/DDBJ databases">
        <title>Bird 10,000 Genomes (B10K) Project - Family phase.</title>
        <authorList>
            <person name="Zhang G."/>
        </authorList>
    </citation>
    <scope>NUCLEOTIDE SEQUENCE</scope>
    <source>
        <strain evidence="3">B10K-DU-001-09</strain>
        <tissue evidence="3">Muscle</tissue>
    </source>
</reference>
<keyword evidence="4" id="KW-1185">Reference proteome</keyword>
<evidence type="ECO:0000256" key="2">
    <source>
        <dbReference type="ARBA" id="ARBA00023239"/>
    </source>
</evidence>
<feature type="non-terminal residue" evidence="3">
    <location>
        <position position="1"/>
    </location>
</feature>
<keyword evidence="3" id="KW-0255">Endonuclease</keyword>
<protein>
    <submittedName>
        <fullName evidence="3">SEN34 endonuclease</fullName>
    </submittedName>
</protein>
<dbReference type="SUPFAM" id="SSF53032">
    <property type="entry name" value="tRNA-intron endonuclease catalytic domain-like"/>
    <property type="match status" value="1"/>
</dbReference>
<keyword evidence="2" id="KW-0456">Lyase</keyword>
<dbReference type="EMBL" id="WBMV01009901">
    <property type="protein sequence ID" value="NXC37180.1"/>
    <property type="molecule type" value="Genomic_DNA"/>
</dbReference>
<evidence type="ECO:0000313" key="4">
    <source>
        <dbReference type="Proteomes" id="UP000614027"/>
    </source>
</evidence>
<keyword evidence="3" id="KW-0378">Hydrolase</keyword>
<dbReference type="InterPro" id="IPR036167">
    <property type="entry name" value="tRNA_intron_Endo_cat-like_sf"/>
</dbReference>
<organism evidence="3 4">
    <name type="scientific">Campylorhamphus procurvoides</name>
    <dbReference type="NCBI Taxonomy" id="190295"/>
    <lineage>
        <taxon>Eukaryota</taxon>
        <taxon>Metazoa</taxon>
        <taxon>Chordata</taxon>
        <taxon>Craniata</taxon>
        <taxon>Vertebrata</taxon>
        <taxon>Euteleostomi</taxon>
        <taxon>Archelosauria</taxon>
        <taxon>Archosauria</taxon>
        <taxon>Dinosauria</taxon>
        <taxon>Saurischia</taxon>
        <taxon>Theropoda</taxon>
        <taxon>Coelurosauria</taxon>
        <taxon>Aves</taxon>
        <taxon>Neognathae</taxon>
        <taxon>Neoaves</taxon>
        <taxon>Telluraves</taxon>
        <taxon>Australaves</taxon>
        <taxon>Passeriformes</taxon>
        <taxon>Dendrocolaptidae</taxon>
        <taxon>Campylorhamphus</taxon>
    </lineage>
</organism>
<dbReference type="GO" id="GO:0000379">
    <property type="term" value="P:tRNA-type intron splice site recognition and cleavage"/>
    <property type="evidence" value="ECO:0007669"/>
    <property type="project" value="TreeGrafter"/>
</dbReference>
<keyword evidence="3" id="KW-0540">Nuclease</keyword>
<proteinExistence type="predicted"/>
<keyword evidence="1" id="KW-0819">tRNA processing</keyword>
<evidence type="ECO:0000256" key="1">
    <source>
        <dbReference type="ARBA" id="ARBA00022694"/>
    </source>
</evidence>
<dbReference type="InterPro" id="IPR011856">
    <property type="entry name" value="tRNA_endonuc-like_dom_sf"/>
</dbReference>
<feature type="non-terminal residue" evidence="3">
    <location>
        <position position="66"/>
    </location>
</feature>